<dbReference type="InterPro" id="IPR050482">
    <property type="entry name" value="Sensor_HK_TwoCompSys"/>
</dbReference>
<feature type="transmembrane region" description="Helical" evidence="6">
    <location>
        <begin position="390"/>
        <end position="411"/>
    </location>
</feature>
<feature type="chain" id="PRO_5045143960" evidence="7">
    <location>
        <begin position="19"/>
        <end position="649"/>
    </location>
</feature>
<keyword evidence="3" id="KW-0902">Two-component regulatory system</keyword>
<reference evidence="10" key="1">
    <citation type="journal article" date="2019" name="Int. J. Syst. Evol. Microbiol.">
        <title>The Global Catalogue of Microorganisms (GCM) 10K type strain sequencing project: providing services to taxonomists for standard genome sequencing and annotation.</title>
        <authorList>
            <consortium name="The Broad Institute Genomics Platform"/>
            <consortium name="The Broad Institute Genome Sequencing Center for Infectious Disease"/>
            <person name="Wu L."/>
            <person name="Ma J."/>
        </authorList>
    </citation>
    <scope>NUCLEOTIDE SEQUENCE [LARGE SCALE GENOMIC DNA]</scope>
    <source>
        <strain evidence="10">KCTC 42662</strain>
    </source>
</reference>
<dbReference type="CDD" id="cd16917">
    <property type="entry name" value="HATPase_UhpB-NarQ-NarX-like"/>
    <property type="match status" value="1"/>
</dbReference>
<dbReference type="SUPFAM" id="SSF55874">
    <property type="entry name" value="ATPase domain of HSP90 chaperone/DNA topoisomerase II/histidine kinase"/>
    <property type="match status" value="1"/>
</dbReference>
<dbReference type="Gene3D" id="1.20.5.1930">
    <property type="match status" value="1"/>
</dbReference>
<evidence type="ECO:0000313" key="9">
    <source>
        <dbReference type="EMBL" id="MFD2549661.1"/>
    </source>
</evidence>
<protein>
    <submittedName>
        <fullName evidence="9">Tetratricopeptide repeat protein</fullName>
    </submittedName>
</protein>
<evidence type="ECO:0000256" key="2">
    <source>
        <dbReference type="ARBA" id="ARBA00022777"/>
    </source>
</evidence>
<dbReference type="Gene3D" id="3.30.565.10">
    <property type="entry name" value="Histidine kinase-like ATPase, C-terminal domain"/>
    <property type="match status" value="1"/>
</dbReference>
<keyword evidence="1" id="KW-0808">Transferase</keyword>
<dbReference type="InterPro" id="IPR011712">
    <property type="entry name" value="Sig_transdc_His_kin_sub3_dim/P"/>
</dbReference>
<dbReference type="InterPro" id="IPR019734">
    <property type="entry name" value="TPR_rpt"/>
</dbReference>
<evidence type="ECO:0000313" key="10">
    <source>
        <dbReference type="Proteomes" id="UP001597545"/>
    </source>
</evidence>
<evidence type="ECO:0000256" key="5">
    <source>
        <dbReference type="SAM" id="Coils"/>
    </source>
</evidence>
<dbReference type="InterPro" id="IPR003594">
    <property type="entry name" value="HATPase_dom"/>
</dbReference>
<keyword evidence="5" id="KW-0175">Coiled coil</keyword>
<dbReference type="SUPFAM" id="SSF48452">
    <property type="entry name" value="TPR-like"/>
    <property type="match status" value="2"/>
</dbReference>
<dbReference type="InterPro" id="IPR036890">
    <property type="entry name" value="HATPase_C_sf"/>
</dbReference>
<dbReference type="SMART" id="SM00387">
    <property type="entry name" value="HATPase_c"/>
    <property type="match status" value="1"/>
</dbReference>
<organism evidence="9 10">
    <name type="scientific">Sphingobacterium suaedae</name>
    <dbReference type="NCBI Taxonomy" id="1686402"/>
    <lineage>
        <taxon>Bacteria</taxon>
        <taxon>Pseudomonadati</taxon>
        <taxon>Bacteroidota</taxon>
        <taxon>Sphingobacteriia</taxon>
        <taxon>Sphingobacteriales</taxon>
        <taxon>Sphingobacteriaceae</taxon>
        <taxon>Sphingobacterium</taxon>
    </lineage>
</organism>
<gene>
    <name evidence="9" type="ORF">ACFSR5_18600</name>
</gene>
<dbReference type="InterPro" id="IPR005467">
    <property type="entry name" value="His_kinase_dom"/>
</dbReference>
<dbReference type="PROSITE" id="PS50005">
    <property type="entry name" value="TPR"/>
    <property type="match status" value="1"/>
</dbReference>
<keyword evidence="2" id="KW-0418">Kinase</keyword>
<keyword evidence="7" id="KW-0732">Signal</keyword>
<comment type="caution">
    <text evidence="9">The sequence shown here is derived from an EMBL/GenBank/DDBJ whole genome shotgun (WGS) entry which is preliminary data.</text>
</comment>
<proteinExistence type="predicted"/>
<keyword evidence="6" id="KW-0812">Transmembrane</keyword>
<dbReference type="PANTHER" id="PTHR24421">
    <property type="entry name" value="NITRATE/NITRITE SENSOR PROTEIN NARX-RELATED"/>
    <property type="match status" value="1"/>
</dbReference>
<dbReference type="PROSITE" id="PS50109">
    <property type="entry name" value="HIS_KIN"/>
    <property type="match status" value="1"/>
</dbReference>
<accession>A0ABW5KM10</accession>
<name>A0ABW5KM10_9SPHI</name>
<dbReference type="RefSeq" id="WP_380905981.1">
    <property type="nucleotide sequence ID" value="NZ_JBHUEG010000019.1"/>
</dbReference>
<keyword evidence="6" id="KW-1133">Transmembrane helix</keyword>
<dbReference type="SMART" id="SM00028">
    <property type="entry name" value="TPR"/>
    <property type="match status" value="6"/>
</dbReference>
<feature type="signal peptide" evidence="7">
    <location>
        <begin position="1"/>
        <end position="18"/>
    </location>
</feature>
<sequence>MYAHYLLLWLIAFPFTNAPRGARDTTYVFHLIDLAKNQQKKGMPDSAEYYFKRAGELADALSFDNGQLAVAGNYSVFLYEQVRFDEAMTYAERALSISKRLRNRPKTAAAYNTIALQHQARGRLTAAAEHLIKALNISNEIQRPTRHQLSDRRKYLNNLSSLFLDLDDLDKGLQYAWQSFEIAEQLRDTISMGNSLINVMVAEAMSGNLSDAVRHGHQYLQIGQSFGDRQMEIKALNNLADVYRMQRNYPLALETFQKALAITPKSMPGNEVYTLSGISQVFKEMGNPQEAKLYFKKAFKLAETELAKPQLIDMFLAGAAIEEALGNYKEALTLHRRHVLLKDSLRNQEIQKTIQELEVKYETAQHRNSIAERDLKILEQAAELDRKNKWLVIYISTVVILIFGWGGLRLFHLQKRRTKSTELQKQLIEAQLKGEEKERARTAKELHDGVASILSAARMQIHTQIADHDRSGIFREISQLIEIATREVRNISHNLAPEMILREGFAYAIQSFCRRIQKPNFRLHCYVIGPLPELHKNTQLAIYRIIQECVTNILKHAEATEGIVQLAEEQGRLLITVEDNGKGFAVEKSWEKGIGLANLQARISLLQGTLDIRSCPGKGTSIFVEIHGDAQNKQASDAASSVLETIPLF</sequence>
<dbReference type="Pfam" id="PF07730">
    <property type="entry name" value="HisKA_3"/>
    <property type="match status" value="1"/>
</dbReference>
<dbReference type="Pfam" id="PF13424">
    <property type="entry name" value="TPR_12"/>
    <property type="match status" value="2"/>
</dbReference>
<feature type="repeat" description="TPR" evidence="4">
    <location>
        <begin position="233"/>
        <end position="266"/>
    </location>
</feature>
<dbReference type="EMBL" id="JBHULR010000020">
    <property type="protein sequence ID" value="MFD2549661.1"/>
    <property type="molecule type" value="Genomic_DNA"/>
</dbReference>
<keyword evidence="6" id="KW-0472">Membrane</keyword>
<evidence type="ECO:0000259" key="8">
    <source>
        <dbReference type="PROSITE" id="PS50109"/>
    </source>
</evidence>
<feature type="domain" description="Histidine kinase" evidence="8">
    <location>
        <begin position="542"/>
        <end position="630"/>
    </location>
</feature>
<evidence type="ECO:0000256" key="4">
    <source>
        <dbReference type="PROSITE-ProRule" id="PRU00339"/>
    </source>
</evidence>
<dbReference type="Gene3D" id="1.25.40.10">
    <property type="entry name" value="Tetratricopeptide repeat domain"/>
    <property type="match status" value="2"/>
</dbReference>
<keyword evidence="10" id="KW-1185">Reference proteome</keyword>
<dbReference type="Pfam" id="PF02518">
    <property type="entry name" value="HATPase_c"/>
    <property type="match status" value="1"/>
</dbReference>
<evidence type="ECO:0000256" key="3">
    <source>
        <dbReference type="ARBA" id="ARBA00023012"/>
    </source>
</evidence>
<dbReference type="Proteomes" id="UP001597545">
    <property type="component" value="Unassembled WGS sequence"/>
</dbReference>
<dbReference type="PROSITE" id="PS50293">
    <property type="entry name" value="TPR_REGION"/>
    <property type="match status" value="1"/>
</dbReference>
<dbReference type="InterPro" id="IPR011990">
    <property type="entry name" value="TPR-like_helical_dom_sf"/>
</dbReference>
<feature type="coiled-coil region" evidence="5">
    <location>
        <begin position="347"/>
        <end position="381"/>
    </location>
</feature>
<evidence type="ECO:0000256" key="1">
    <source>
        <dbReference type="ARBA" id="ARBA00022679"/>
    </source>
</evidence>
<evidence type="ECO:0000256" key="6">
    <source>
        <dbReference type="SAM" id="Phobius"/>
    </source>
</evidence>
<keyword evidence="4" id="KW-0802">TPR repeat</keyword>
<evidence type="ECO:0000256" key="7">
    <source>
        <dbReference type="SAM" id="SignalP"/>
    </source>
</evidence>